<organism evidence="1 2">
    <name type="scientific">Candidatus Faeciplasma avium</name>
    <dbReference type="NCBI Taxonomy" id="2840798"/>
    <lineage>
        <taxon>Bacteria</taxon>
        <taxon>Bacillati</taxon>
        <taxon>Bacillota</taxon>
        <taxon>Clostridia</taxon>
        <taxon>Eubacteriales</taxon>
        <taxon>Oscillospiraceae</taxon>
        <taxon>Oscillospiraceae incertae sedis</taxon>
        <taxon>Candidatus Faeciplasma</taxon>
    </lineage>
</organism>
<dbReference type="Proteomes" id="UP000823960">
    <property type="component" value="Unassembled WGS sequence"/>
</dbReference>
<evidence type="ECO:0000313" key="2">
    <source>
        <dbReference type="Proteomes" id="UP000823960"/>
    </source>
</evidence>
<comment type="caution">
    <text evidence="1">The sequence shown here is derived from an EMBL/GenBank/DDBJ whole genome shotgun (WGS) entry which is preliminary data.</text>
</comment>
<dbReference type="SUPFAM" id="SSF52172">
    <property type="entry name" value="CheY-like"/>
    <property type="match status" value="1"/>
</dbReference>
<dbReference type="EMBL" id="DVOL01000033">
    <property type="protein sequence ID" value="HIV10539.1"/>
    <property type="molecule type" value="Genomic_DNA"/>
</dbReference>
<evidence type="ECO:0000313" key="1">
    <source>
        <dbReference type="EMBL" id="HIV10539.1"/>
    </source>
</evidence>
<accession>A0A9D1NR23</accession>
<dbReference type="GO" id="GO:0003677">
    <property type="term" value="F:DNA binding"/>
    <property type="evidence" value="ECO:0007669"/>
    <property type="project" value="UniProtKB-KW"/>
</dbReference>
<proteinExistence type="predicted"/>
<reference evidence="1" key="2">
    <citation type="journal article" date="2021" name="PeerJ">
        <title>Extensive microbial diversity within the chicken gut microbiome revealed by metagenomics and culture.</title>
        <authorList>
            <person name="Gilroy R."/>
            <person name="Ravi A."/>
            <person name="Getino M."/>
            <person name="Pursley I."/>
            <person name="Horton D.L."/>
            <person name="Alikhan N.F."/>
            <person name="Baker D."/>
            <person name="Gharbi K."/>
            <person name="Hall N."/>
            <person name="Watson M."/>
            <person name="Adriaenssens E.M."/>
            <person name="Foster-Nyarko E."/>
            <person name="Jarju S."/>
            <person name="Secka A."/>
            <person name="Antonio M."/>
            <person name="Oren A."/>
            <person name="Chaudhuri R.R."/>
            <person name="La Ragione R."/>
            <person name="Hildebrand F."/>
            <person name="Pallen M.J."/>
        </authorList>
    </citation>
    <scope>NUCLEOTIDE SEQUENCE</scope>
    <source>
        <strain evidence="1">1370</strain>
    </source>
</reference>
<gene>
    <name evidence="1" type="ORF">IAD28_02445</name>
</gene>
<dbReference type="InterPro" id="IPR011006">
    <property type="entry name" value="CheY-like_superfamily"/>
</dbReference>
<feature type="non-terminal residue" evidence="1">
    <location>
        <position position="29"/>
    </location>
</feature>
<dbReference type="AlphaFoldDB" id="A0A9D1NR23"/>
<protein>
    <submittedName>
        <fullName evidence="1">DNA-binding response regulator</fullName>
    </submittedName>
</protein>
<keyword evidence="1" id="KW-0238">DNA-binding</keyword>
<reference evidence="1" key="1">
    <citation type="submission" date="2020-10" db="EMBL/GenBank/DDBJ databases">
        <authorList>
            <person name="Gilroy R."/>
        </authorList>
    </citation>
    <scope>NUCLEOTIDE SEQUENCE</scope>
    <source>
        <strain evidence="1">1370</strain>
    </source>
</reference>
<name>A0A9D1NR23_9FIRM</name>
<sequence length="29" mass="3451">MKRILVLEDEDSIREFVVLNLKRSGYEVV</sequence>